<keyword evidence="5" id="KW-1015">Disulfide bond</keyword>
<dbReference type="InterPro" id="IPR050430">
    <property type="entry name" value="Peptidase_S1"/>
</dbReference>
<feature type="domain" description="Peptidase S1" evidence="8">
    <location>
        <begin position="44"/>
        <end position="219"/>
    </location>
</feature>
<accession>A0AAV8WJW0</accession>
<sequence length="222" mass="23975">MKTAIFFLALFSAAWAFPQGTEELQFKRLYVDPLIPPENIISRIINGHEAVPHSIPFQAYLIITDREGRWLCGGSLISRRYVLTAAHCVDGAISVDVYLGAHNVQATESTRIVITSTSTRRHENYNEDNISNDIGLIQLPQAVTLNENIDVISLPSPGAGSYEGSGGKGTCNGDSGGPLVVGNEQIGLVSYGASGCPSGYPSAYTRIASFLDWIELHTDLSF</sequence>
<evidence type="ECO:0000313" key="9">
    <source>
        <dbReference type="EMBL" id="KAJ8926768.1"/>
    </source>
</evidence>
<keyword evidence="2 6" id="KW-0645">Protease</keyword>
<dbReference type="Gene3D" id="2.40.10.10">
    <property type="entry name" value="Trypsin-like serine proteases"/>
    <property type="match status" value="3"/>
</dbReference>
<comment type="caution">
    <text evidence="9">The sequence shown here is derived from an EMBL/GenBank/DDBJ whole genome shotgun (WGS) entry which is preliminary data.</text>
</comment>
<dbReference type="CDD" id="cd00190">
    <property type="entry name" value="Tryp_SPc"/>
    <property type="match status" value="1"/>
</dbReference>
<evidence type="ECO:0000313" key="10">
    <source>
        <dbReference type="Proteomes" id="UP001162156"/>
    </source>
</evidence>
<protein>
    <recommendedName>
        <fullName evidence="8">Peptidase S1 domain-containing protein</fullName>
    </recommendedName>
</protein>
<evidence type="ECO:0000256" key="3">
    <source>
        <dbReference type="ARBA" id="ARBA00022801"/>
    </source>
</evidence>
<dbReference type="FunFam" id="2.40.10.10:FF:000005">
    <property type="entry name" value="Serine protease 37"/>
    <property type="match status" value="1"/>
</dbReference>
<feature type="signal peptide" evidence="7">
    <location>
        <begin position="1"/>
        <end position="16"/>
    </location>
</feature>
<name>A0AAV8WJW0_9CUCU</name>
<dbReference type="InterPro" id="IPR001314">
    <property type="entry name" value="Peptidase_S1A"/>
</dbReference>
<dbReference type="SMART" id="SM00020">
    <property type="entry name" value="Tryp_SPc"/>
    <property type="match status" value="1"/>
</dbReference>
<dbReference type="PROSITE" id="PS00134">
    <property type="entry name" value="TRYPSIN_HIS"/>
    <property type="match status" value="1"/>
</dbReference>
<feature type="chain" id="PRO_5043720582" description="Peptidase S1 domain-containing protein" evidence="7">
    <location>
        <begin position="17"/>
        <end position="222"/>
    </location>
</feature>
<proteinExistence type="inferred from homology"/>
<dbReference type="AlphaFoldDB" id="A0AAV8WJW0"/>
<evidence type="ECO:0000256" key="7">
    <source>
        <dbReference type="SAM" id="SignalP"/>
    </source>
</evidence>
<organism evidence="9 10">
    <name type="scientific">Rhamnusium bicolor</name>
    <dbReference type="NCBI Taxonomy" id="1586634"/>
    <lineage>
        <taxon>Eukaryota</taxon>
        <taxon>Metazoa</taxon>
        <taxon>Ecdysozoa</taxon>
        <taxon>Arthropoda</taxon>
        <taxon>Hexapoda</taxon>
        <taxon>Insecta</taxon>
        <taxon>Pterygota</taxon>
        <taxon>Neoptera</taxon>
        <taxon>Endopterygota</taxon>
        <taxon>Coleoptera</taxon>
        <taxon>Polyphaga</taxon>
        <taxon>Cucujiformia</taxon>
        <taxon>Chrysomeloidea</taxon>
        <taxon>Cerambycidae</taxon>
        <taxon>Lepturinae</taxon>
        <taxon>Rhagiini</taxon>
        <taxon>Rhamnusium</taxon>
    </lineage>
</organism>
<dbReference type="EMBL" id="JANEYF010005793">
    <property type="protein sequence ID" value="KAJ8926768.1"/>
    <property type="molecule type" value="Genomic_DNA"/>
</dbReference>
<evidence type="ECO:0000256" key="2">
    <source>
        <dbReference type="ARBA" id="ARBA00022670"/>
    </source>
</evidence>
<evidence type="ECO:0000256" key="4">
    <source>
        <dbReference type="ARBA" id="ARBA00022825"/>
    </source>
</evidence>
<dbReference type="PANTHER" id="PTHR24276:SF98">
    <property type="entry name" value="FI18310P1-RELATED"/>
    <property type="match status" value="1"/>
</dbReference>
<dbReference type="PRINTS" id="PR00722">
    <property type="entry name" value="CHYMOTRYPSIN"/>
</dbReference>
<dbReference type="PROSITE" id="PS00135">
    <property type="entry name" value="TRYPSIN_SER"/>
    <property type="match status" value="1"/>
</dbReference>
<dbReference type="InterPro" id="IPR018114">
    <property type="entry name" value="TRYPSIN_HIS"/>
</dbReference>
<reference evidence="9" key="1">
    <citation type="journal article" date="2023" name="Insect Mol. Biol.">
        <title>Genome sequencing provides insights into the evolution of gene families encoding plant cell wall-degrading enzymes in longhorned beetles.</title>
        <authorList>
            <person name="Shin N.R."/>
            <person name="Okamura Y."/>
            <person name="Kirsch R."/>
            <person name="Pauchet Y."/>
        </authorList>
    </citation>
    <scope>NUCLEOTIDE SEQUENCE</scope>
    <source>
        <strain evidence="9">RBIC_L_NR</strain>
    </source>
</reference>
<dbReference type="InterPro" id="IPR001254">
    <property type="entry name" value="Trypsin_dom"/>
</dbReference>
<gene>
    <name evidence="9" type="ORF">NQ314_020886</name>
</gene>
<dbReference type="SUPFAM" id="SSF50494">
    <property type="entry name" value="Trypsin-like serine proteases"/>
    <property type="match status" value="1"/>
</dbReference>
<dbReference type="InterPro" id="IPR043504">
    <property type="entry name" value="Peptidase_S1_PA_chymotrypsin"/>
</dbReference>
<evidence type="ECO:0000259" key="8">
    <source>
        <dbReference type="PROSITE" id="PS50240"/>
    </source>
</evidence>
<dbReference type="InterPro" id="IPR009003">
    <property type="entry name" value="Peptidase_S1_PA"/>
</dbReference>
<evidence type="ECO:0000256" key="1">
    <source>
        <dbReference type="ARBA" id="ARBA00007664"/>
    </source>
</evidence>
<comment type="similarity">
    <text evidence="1">Belongs to the peptidase S1 family.</text>
</comment>
<dbReference type="Pfam" id="PF00089">
    <property type="entry name" value="Trypsin"/>
    <property type="match status" value="2"/>
</dbReference>
<keyword evidence="10" id="KW-1185">Reference proteome</keyword>
<dbReference type="GO" id="GO:0004252">
    <property type="term" value="F:serine-type endopeptidase activity"/>
    <property type="evidence" value="ECO:0007669"/>
    <property type="project" value="InterPro"/>
</dbReference>
<dbReference type="Proteomes" id="UP001162156">
    <property type="component" value="Unassembled WGS sequence"/>
</dbReference>
<keyword evidence="3 6" id="KW-0378">Hydrolase</keyword>
<dbReference type="GO" id="GO:0006508">
    <property type="term" value="P:proteolysis"/>
    <property type="evidence" value="ECO:0007669"/>
    <property type="project" value="UniProtKB-KW"/>
</dbReference>
<dbReference type="PROSITE" id="PS50240">
    <property type="entry name" value="TRYPSIN_DOM"/>
    <property type="match status" value="1"/>
</dbReference>
<dbReference type="PANTHER" id="PTHR24276">
    <property type="entry name" value="POLYSERASE-RELATED"/>
    <property type="match status" value="1"/>
</dbReference>
<evidence type="ECO:0000256" key="5">
    <source>
        <dbReference type="ARBA" id="ARBA00023157"/>
    </source>
</evidence>
<keyword evidence="4 6" id="KW-0720">Serine protease</keyword>
<keyword evidence="7" id="KW-0732">Signal</keyword>
<evidence type="ECO:0000256" key="6">
    <source>
        <dbReference type="RuleBase" id="RU363034"/>
    </source>
</evidence>
<dbReference type="InterPro" id="IPR033116">
    <property type="entry name" value="TRYPSIN_SER"/>
</dbReference>